<keyword evidence="2" id="KW-0732">Signal</keyword>
<feature type="compositionally biased region" description="Low complexity" evidence="1">
    <location>
        <begin position="1823"/>
        <end position="1839"/>
    </location>
</feature>
<feature type="compositionally biased region" description="Polar residues" evidence="1">
    <location>
        <begin position="1914"/>
        <end position="1934"/>
    </location>
</feature>
<feature type="region of interest" description="Disordered" evidence="1">
    <location>
        <begin position="201"/>
        <end position="239"/>
    </location>
</feature>
<feature type="chain" id="PRO_5012505228" evidence="2">
    <location>
        <begin position="23"/>
        <end position="2058"/>
    </location>
</feature>
<feature type="compositionally biased region" description="Low complexity" evidence="1">
    <location>
        <begin position="1206"/>
        <end position="1348"/>
    </location>
</feature>
<feature type="compositionally biased region" description="Polar residues" evidence="1">
    <location>
        <begin position="1360"/>
        <end position="1381"/>
    </location>
</feature>
<sequence>MRFLSAASWAIASLMSTGFVSASQTCPTNSISTTCTNLNFNYHAKNSNTPPADISITSVTWISGTTYQVNIHFSANVQTMSLKSLSELKIMGSIQKVLYSYNNKVALISDPNTWDASVSVSISPDAHGNVLMPSFQVQYDWCSAGVTDKSECSSWHYATSYDYITGCNNYDNNGNSQTDSPSYYWPDQCAARTTTSQMSPLLSASSTSKTSSTTSTSSTPTTSTLKTTTFSPTQATTSSTANTGTVACYAQCGGSGYYGATGCASGLSPSLGTTTAAAASSKDASPVISSSTGTADFGSFSSSLASPDYSSGTTTVLSSSSATTTETTATTTTTTKEATASHGCVVYATAKCSSDSFTDTSGTKNIPYADISVTTVTILGDGTYKVTIKFVAGEPLMSRSSLSSLKIIGNIQKTLYSYNQNVVLITDPSEWETDLVVSGVQGSSSSQICMPLFQIQYDWCAEGVIDSSECFSWKYAKSYDYDVGCTSQTNSPAYCWNIQDACAGSPSKGISYQVTSTETSSSQGAESSSQDTPEMSTTSSSHDSSTLGSSYEGVASSSQGIFSSSSLTVLTSASYVTSQTSMDTTRASSDGALSYSETMSEDVPSAFETITSVPNHASTSASESSIPWYKSFYSSMFWSSEESITSSSHDAPSSRFFESSASVDLSSAYAPSYAASSGHASEALSVPVASSSGSSYVLTGSSFIYSSFESNSFSVTSYHESSALTGYSSAHGSSSVYASEESSEPTGSSSAYVSEESSEPTGSSSGYVSEESSEPSGSSSEYASEESSVPSGSSSEVNDGSSGFQSTVTWAGGSTVVTLPDQSSSDAEGISSSLDYSSREAKPSGSSSVYASAESSEPSGSSSGYVSEESSEPTGSSSGYISEESSVPSGSSSEVNDGSSGFQSTVTWAGGSTVVTLSDQSSSDAEGISSSLHYSSREAKPSGSSSGYVSEESSEPTGSSSAYVPEESSEPSGSSSGYVSEESSVPSDSSSEYASEESSVPSGSSSEVNDGSSGFQSTVTWAGGSTVVTLSDQSSSDAEGISSSLDYSSRDAKPSGSSSSYVSEESSETNGSSSAYVSEESSESSDWSAESSEPSGSSSGYVSEESSEPTGSSSAYVSEDPRGSSSAYVSEESSEPSGSSSAYVSEESSVPSGSSSEVNDGSSGFQSTVTWAGGSTVVTLSDQSSSDAEGISSSLHYSSREAKPFGSSSGYVSEESSEPTGSSSAYVSEESSETNGSSSAYVSEESSEPSGSSSAYVSEESSVPSGSSSAYVSEESSEPSGSSSAYSSEPTGSSSAYVSEESSEPTGSSSAYVSEESSEPSGSSSAYVSEESSVPSGSSSEVNDGSSGFQSTVTWAGGSTVVTLPDQSSSDAEGISSSLDYSSREAKPSGSSSVYASAESSEPSGSSSGYVSEESLKASAGSSSGYVSEESSEPTGSSSAYVSEESSEPAGTSSVFVSRFSDLQSTTTMVAVSTVVTLASETSPRDLSTKVSDSSKSSFAEGPRSDHKPSSGSTSSVVTPEAESSYGISASTLRSRHAMSSLVPSSTAADVVSGEPSSTDIASHTKTASTADGGLNPSSVDSIDTSMITAVTSTSDICLVARYETATQNVLTVAPAYDHYSSITGWTDSTTEMLFITTRCLESSEFTSISYFSSYLSGLDVTYVTSDLVITFISTSTLKVTQTSTGTLMISTASNSAPATFSGTDPVTRIETVTTTGSNGLPSTVIVTEIASTSSAINQGYCAVTNAYTSVDDSGSSVIVTKSSTVLCVGTTTFSDAIATSSMSRKTITDAEGNVHTLTLSEEPSFIPGFTPAETGASSLVETTPGSSFTTPTPSGVPSRDPPGSIPSTGVPSSAQPGGVPTGATVTFTSNGSIVSTVVSSDPATESTTSLSTTNILNSVQTLAADGTAVTSTASVPPVQSTPIGSPSAPTSISPAMASSDATRKTSSAIETTKPSSVVTGTDSDGSVYTFTVTETSSAVTPAGARNTVGTVTDGAPGQTDSTAAAADGVTETSFSADGSGTDIPVIETSSGAGSLSIPFMKVFLSTVLTILTLFSTI</sequence>
<evidence type="ECO:0000256" key="1">
    <source>
        <dbReference type="SAM" id="MobiDB-lite"/>
    </source>
</evidence>
<name>A0A1V2L8G6_CYBFA</name>
<dbReference type="InterPro" id="IPR018789">
    <property type="entry name" value="Flo11"/>
</dbReference>
<reference evidence="5" key="1">
    <citation type="journal article" date="2017" name="Genome Announc.">
        <title>Genome sequences of Cyberlindnera fabianii 65, Pichia kudriavzevii 129, and Saccharomyces cerevisiae 131 isolated from fermented masau fruits in Zimbabwe.</title>
        <authorList>
            <person name="van Rijswijck I.M.H."/>
            <person name="Derks M.F.L."/>
            <person name="Abee T."/>
            <person name="de Ridder D."/>
            <person name="Smid E.J."/>
        </authorList>
    </citation>
    <scope>NUCLEOTIDE SEQUENCE [LARGE SCALE GENOMIC DNA]</scope>
    <source>
        <strain evidence="5">65</strain>
    </source>
</reference>
<comment type="caution">
    <text evidence="4">The sequence shown here is derived from an EMBL/GenBank/DDBJ whole genome shotgun (WGS) entry which is preliminary data.</text>
</comment>
<feature type="compositionally biased region" description="Polar residues" evidence="1">
    <location>
        <begin position="1176"/>
        <end position="1197"/>
    </location>
</feature>
<feature type="region of interest" description="Disordered" evidence="1">
    <location>
        <begin position="1477"/>
        <end position="1522"/>
    </location>
</feature>
<feature type="region of interest" description="Disordered" evidence="1">
    <location>
        <begin position="1914"/>
        <end position="1961"/>
    </location>
</feature>
<protein>
    <submittedName>
        <fullName evidence="4">Flocculation protein FLO11</fullName>
    </submittedName>
</protein>
<feature type="compositionally biased region" description="Low complexity" evidence="1">
    <location>
        <begin position="843"/>
        <end position="901"/>
    </location>
</feature>
<feature type="compositionally biased region" description="Polar residues" evidence="1">
    <location>
        <begin position="1555"/>
        <end position="1576"/>
    </location>
</feature>
<evidence type="ECO:0000313" key="4">
    <source>
        <dbReference type="EMBL" id="ONH67321.1"/>
    </source>
</evidence>
<gene>
    <name evidence="4" type="ORF">BON22_2996</name>
</gene>
<dbReference type="OMA" id="TTCVCSN"/>
<feature type="domain" description="Flo11" evidence="3">
    <location>
        <begin position="22"/>
        <end position="195"/>
    </location>
</feature>
<feature type="compositionally biased region" description="Low complexity" evidence="1">
    <location>
        <begin position="1124"/>
        <end position="1164"/>
    </location>
</feature>
<feature type="compositionally biased region" description="Polar residues" evidence="1">
    <location>
        <begin position="1846"/>
        <end position="1856"/>
    </location>
</feature>
<feature type="compositionally biased region" description="Polar residues" evidence="1">
    <location>
        <begin position="815"/>
        <end position="836"/>
    </location>
</feature>
<feature type="compositionally biased region" description="Low complexity" evidence="1">
    <location>
        <begin position="942"/>
        <end position="1014"/>
    </location>
</feature>
<accession>A0A1V2L8G6</accession>
<feature type="compositionally biased region" description="Low complexity" evidence="1">
    <location>
        <begin position="1055"/>
        <end position="1114"/>
    </location>
</feature>
<proteinExistence type="predicted"/>
<feature type="domain" description="Flo11" evidence="3">
    <location>
        <begin position="339"/>
        <end position="506"/>
    </location>
</feature>
<evidence type="ECO:0000256" key="2">
    <source>
        <dbReference type="SAM" id="SignalP"/>
    </source>
</evidence>
<dbReference type="EMBL" id="MPUK01000005">
    <property type="protein sequence ID" value="ONH67321.1"/>
    <property type="molecule type" value="Genomic_DNA"/>
</dbReference>
<feature type="compositionally biased region" description="Low complexity" evidence="1">
    <location>
        <begin position="1510"/>
        <end position="1520"/>
    </location>
</feature>
<feature type="compositionally biased region" description="Polar residues" evidence="1">
    <location>
        <begin position="913"/>
        <end position="934"/>
    </location>
</feature>
<feature type="compositionally biased region" description="Low complexity" evidence="1">
    <location>
        <begin position="1489"/>
        <end position="1498"/>
    </location>
</feature>
<feature type="region of interest" description="Disordered" evidence="1">
    <location>
        <begin position="1811"/>
        <end position="1866"/>
    </location>
</feature>
<feature type="region of interest" description="Disordered" evidence="1">
    <location>
        <begin position="737"/>
        <end position="1453"/>
    </location>
</feature>
<evidence type="ECO:0000313" key="5">
    <source>
        <dbReference type="Proteomes" id="UP000189513"/>
    </source>
</evidence>
<evidence type="ECO:0000259" key="3">
    <source>
        <dbReference type="PROSITE" id="PS51824"/>
    </source>
</evidence>
<feature type="compositionally biased region" description="Low complexity" evidence="1">
    <location>
        <begin position="1388"/>
        <end position="1444"/>
    </location>
</feature>
<dbReference type="Pfam" id="PF10182">
    <property type="entry name" value="Flo11"/>
    <property type="match status" value="2"/>
</dbReference>
<keyword evidence="5" id="KW-1185">Reference proteome</keyword>
<dbReference type="SMART" id="SM01213">
    <property type="entry name" value="Flo11"/>
    <property type="match status" value="2"/>
</dbReference>
<feature type="region of interest" description="Disordered" evidence="1">
    <location>
        <begin position="513"/>
        <end position="551"/>
    </location>
</feature>
<organism evidence="4 5">
    <name type="scientific">Cyberlindnera fabianii</name>
    <name type="common">Yeast</name>
    <name type="synonym">Hansenula fabianii</name>
    <dbReference type="NCBI Taxonomy" id="36022"/>
    <lineage>
        <taxon>Eukaryota</taxon>
        <taxon>Fungi</taxon>
        <taxon>Dikarya</taxon>
        <taxon>Ascomycota</taxon>
        <taxon>Saccharomycotina</taxon>
        <taxon>Saccharomycetes</taxon>
        <taxon>Phaffomycetales</taxon>
        <taxon>Phaffomycetaceae</taxon>
        <taxon>Cyberlindnera</taxon>
    </lineage>
</organism>
<dbReference type="PROSITE" id="PS51824">
    <property type="entry name" value="FLO11"/>
    <property type="match status" value="2"/>
</dbReference>
<dbReference type="Proteomes" id="UP000189513">
    <property type="component" value="Unassembled WGS sequence"/>
</dbReference>
<feature type="region of interest" description="Disordered" evidence="1">
    <location>
        <begin position="1546"/>
        <end position="1576"/>
    </location>
</feature>
<dbReference type="VEuPathDB" id="FungiDB:BON22_2996"/>
<feature type="compositionally biased region" description="Low complexity" evidence="1">
    <location>
        <begin position="515"/>
        <end position="551"/>
    </location>
</feature>
<feature type="compositionally biased region" description="Low complexity" evidence="1">
    <location>
        <begin position="737"/>
        <end position="803"/>
    </location>
</feature>
<feature type="signal peptide" evidence="2">
    <location>
        <begin position="1"/>
        <end position="22"/>
    </location>
</feature>
<feature type="compositionally biased region" description="Polar residues" evidence="1">
    <location>
        <begin position="1945"/>
        <end position="1961"/>
    </location>
</feature>
<feature type="compositionally biased region" description="Polar residues" evidence="1">
    <location>
        <begin position="1026"/>
        <end position="1047"/>
    </location>
</feature>